<sequence length="260" mass="29977">MEQLVVEHAQDLYTRTPDSQSTDVERLCNLVARKDFCFLNAQKTQQLLGLDIEHDSQAWTEFADSWNRLEQDQFMRDGGTYRYRRHATFSALPSGRQAYLEKHQPHYQSVDYNSLNGGIARDFAPFEDATVHGEVMQSILGLCCETFGALSPYFAWHIEAHQFRIYAQGAQAGNPTPEGVHRDGVNYVFMMMVHRQNVVNGTTRIYDRNKHFLTDFTLMQPFDTAIVNDERVMHGVTPIVQLDETREAYRDVLVVTFSKK</sequence>
<gene>
    <name evidence="1" type="ORF">WG78_02840</name>
</gene>
<comment type="caution">
    <text evidence="1">The sequence shown here is derived from an EMBL/GenBank/DDBJ whole genome shotgun (WGS) entry which is preliminary data.</text>
</comment>
<evidence type="ECO:0000313" key="2">
    <source>
        <dbReference type="Proteomes" id="UP000037939"/>
    </source>
</evidence>
<dbReference type="STRING" id="857265.WG78_02840"/>
<dbReference type="Pfam" id="PF10014">
    <property type="entry name" value="2OG-Fe_Oxy_2"/>
    <property type="match status" value="1"/>
</dbReference>
<dbReference type="PATRIC" id="fig|857265.3.peg.584"/>
<dbReference type="AlphaFoldDB" id="A0A0N0XK80"/>
<reference evidence="1 2" key="1">
    <citation type="submission" date="2015-07" db="EMBL/GenBank/DDBJ databases">
        <title>Draft genome sequence of the Amantichitinum ursilacus IGB-41, a new chitin-degrading bacterium.</title>
        <authorList>
            <person name="Kirstahler P."/>
            <person name="Guenther M."/>
            <person name="Grumaz C."/>
            <person name="Rupp S."/>
            <person name="Zibek S."/>
            <person name="Sohn K."/>
        </authorList>
    </citation>
    <scope>NUCLEOTIDE SEQUENCE [LARGE SCALE GENOMIC DNA]</scope>
    <source>
        <strain evidence="1 2">IGB-41</strain>
    </source>
</reference>
<organism evidence="1 2">
    <name type="scientific">Amantichitinum ursilacus</name>
    <dbReference type="NCBI Taxonomy" id="857265"/>
    <lineage>
        <taxon>Bacteria</taxon>
        <taxon>Pseudomonadati</taxon>
        <taxon>Pseudomonadota</taxon>
        <taxon>Betaproteobacteria</taxon>
        <taxon>Neisseriales</taxon>
        <taxon>Chitinibacteraceae</taxon>
        <taxon>Amantichitinum</taxon>
    </lineage>
</organism>
<dbReference type="Gene3D" id="2.60.120.620">
    <property type="entry name" value="q2cbj1_9rhob like domain"/>
    <property type="match status" value="1"/>
</dbReference>
<protein>
    <recommendedName>
        <fullName evidence="3">2OG-Fe dioxygenase family protein</fullName>
    </recommendedName>
</protein>
<accession>A0A0N0XK80</accession>
<dbReference type="Proteomes" id="UP000037939">
    <property type="component" value="Unassembled WGS sequence"/>
</dbReference>
<proteinExistence type="predicted"/>
<dbReference type="InterPro" id="IPR018724">
    <property type="entry name" value="2OG-Fe_dioxygenase"/>
</dbReference>
<keyword evidence="2" id="KW-1185">Reference proteome</keyword>
<dbReference type="EMBL" id="LAQT01000002">
    <property type="protein sequence ID" value="KPC54477.1"/>
    <property type="molecule type" value="Genomic_DNA"/>
</dbReference>
<name>A0A0N0XK80_9NEIS</name>
<evidence type="ECO:0000313" key="1">
    <source>
        <dbReference type="EMBL" id="KPC54477.1"/>
    </source>
</evidence>
<evidence type="ECO:0008006" key="3">
    <source>
        <dbReference type="Google" id="ProtNLM"/>
    </source>
</evidence>
<dbReference type="GO" id="GO:0051213">
    <property type="term" value="F:dioxygenase activity"/>
    <property type="evidence" value="ECO:0007669"/>
    <property type="project" value="InterPro"/>
</dbReference>
<dbReference type="RefSeq" id="WP_053936637.1">
    <property type="nucleotide sequence ID" value="NZ_LAQT01000002.1"/>
</dbReference>
<dbReference type="OrthoDB" id="6681382at2"/>